<dbReference type="SMART" id="SM00109">
    <property type="entry name" value="C1"/>
    <property type="match status" value="2"/>
</dbReference>
<dbReference type="InterPro" id="IPR002219">
    <property type="entry name" value="PKC_DAG/PE"/>
</dbReference>
<dbReference type="AlphaFoldDB" id="A0AAD9KYD6"/>
<keyword evidence="10 12" id="KW-0067">ATP-binding</keyword>
<keyword evidence="18" id="KW-1185">Reference proteome</keyword>
<proteinExistence type="inferred from homology"/>
<dbReference type="SMART" id="SM00314">
    <property type="entry name" value="RA"/>
    <property type="match status" value="2"/>
</dbReference>
<dbReference type="Gene3D" id="3.40.50.10330">
    <property type="entry name" value="Probable inorganic polyphosphate/atp-NAD kinase, domain 1"/>
    <property type="match status" value="1"/>
</dbReference>
<dbReference type="Pfam" id="PF24099">
    <property type="entry name" value="RBD_DGKtheta"/>
    <property type="match status" value="1"/>
</dbReference>
<dbReference type="InterPro" id="IPR056392">
    <property type="entry name" value="DGKtheta_RBD"/>
</dbReference>
<feature type="domain" description="Ras-associating" evidence="16">
    <location>
        <begin position="317"/>
        <end position="398"/>
    </location>
</feature>
<dbReference type="CDD" id="cd17111">
    <property type="entry name" value="RA1_DAGK-theta"/>
    <property type="match status" value="1"/>
</dbReference>
<dbReference type="InterPro" id="IPR000756">
    <property type="entry name" value="Diacylglycerol_kin_accessory"/>
</dbReference>
<dbReference type="GO" id="GO:0016020">
    <property type="term" value="C:membrane"/>
    <property type="evidence" value="ECO:0007669"/>
    <property type="project" value="UniProtKB-SubCell"/>
</dbReference>
<evidence type="ECO:0000256" key="7">
    <source>
        <dbReference type="ARBA" id="ARBA00022771"/>
    </source>
</evidence>
<keyword evidence="9" id="KW-0862">Zinc</keyword>
<feature type="domain" description="DAGKc" evidence="15">
    <location>
        <begin position="489"/>
        <end position="627"/>
    </location>
</feature>
<dbReference type="Pfam" id="PF00609">
    <property type="entry name" value="DAGK_acc"/>
    <property type="match status" value="1"/>
</dbReference>
<evidence type="ECO:0000256" key="12">
    <source>
        <dbReference type="RuleBase" id="RU361128"/>
    </source>
</evidence>
<dbReference type="GO" id="GO:0007200">
    <property type="term" value="P:phospholipase C-activating G protein-coupled receptor signaling pathway"/>
    <property type="evidence" value="ECO:0007669"/>
    <property type="project" value="InterPro"/>
</dbReference>
<evidence type="ECO:0000259" key="14">
    <source>
        <dbReference type="PROSITE" id="PS50081"/>
    </source>
</evidence>
<dbReference type="InterPro" id="IPR016064">
    <property type="entry name" value="NAD/diacylglycerol_kinase_sf"/>
</dbReference>
<reference evidence="17" key="1">
    <citation type="journal article" date="2023" name="Mol. Biol. Evol.">
        <title>Third-Generation Sequencing Reveals the Adaptive Role of the Epigenome in Three Deep-Sea Polychaetes.</title>
        <authorList>
            <person name="Perez M."/>
            <person name="Aroh O."/>
            <person name="Sun Y."/>
            <person name="Lan Y."/>
            <person name="Juniper S.K."/>
            <person name="Young C.R."/>
            <person name="Angers B."/>
            <person name="Qian P.Y."/>
        </authorList>
    </citation>
    <scope>NUCLEOTIDE SEQUENCE</scope>
    <source>
        <strain evidence="17">R07B-5</strain>
    </source>
</reference>
<keyword evidence="8 12" id="KW-0418">Kinase</keyword>
<dbReference type="CDD" id="cd20804">
    <property type="entry name" value="C1_DGKtheta_typeV_rpt2"/>
    <property type="match status" value="1"/>
</dbReference>
<dbReference type="FunFam" id="3.40.50.10330:FF:000011">
    <property type="entry name" value="Diacylglycerol kinase"/>
    <property type="match status" value="1"/>
</dbReference>
<gene>
    <name evidence="17" type="ORF">NP493_466g05012</name>
</gene>
<evidence type="ECO:0000313" key="18">
    <source>
        <dbReference type="Proteomes" id="UP001209878"/>
    </source>
</evidence>
<evidence type="ECO:0000256" key="2">
    <source>
        <dbReference type="ARBA" id="ARBA00009280"/>
    </source>
</evidence>
<dbReference type="GO" id="GO:0008270">
    <property type="term" value="F:zinc ion binding"/>
    <property type="evidence" value="ECO:0007669"/>
    <property type="project" value="UniProtKB-KW"/>
</dbReference>
<accession>A0AAD9KYD6</accession>
<dbReference type="GO" id="GO:0004143">
    <property type="term" value="F:ATP-dependent diacylglycerol kinase activity"/>
    <property type="evidence" value="ECO:0007669"/>
    <property type="project" value="UniProtKB-EC"/>
</dbReference>
<comment type="caution">
    <text evidence="17">The sequence shown here is derived from an EMBL/GenBank/DDBJ whole genome shotgun (WGS) entry which is preliminary data.</text>
</comment>
<dbReference type="SMART" id="SM00045">
    <property type="entry name" value="DAGKa"/>
    <property type="match status" value="1"/>
</dbReference>
<dbReference type="SUPFAM" id="SSF57889">
    <property type="entry name" value="Cysteine-rich domain"/>
    <property type="match status" value="2"/>
</dbReference>
<dbReference type="PANTHER" id="PTHR11255:SF54">
    <property type="entry name" value="DIACYLGLYCEROL KINASE THETA"/>
    <property type="match status" value="1"/>
</dbReference>
<evidence type="ECO:0000256" key="5">
    <source>
        <dbReference type="ARBA" id="ARBA00022737"/>
    </source>
</evidence>
<dbReference type="InterPro" id="IPR035979">
    <property type="entry name" value="RBD_domain_sf"/>
</dbReference>
<feature type="domain" description="Phorbol-ester/DAG-type" evidence="14">
    <location>
        <begin position="12"/>
        <end position="60"/>
    </location>
</feature>
<dbReference type="Pfam" id="PF00788">
    <property type="entry name" value="RA"/>
    <property type="match status" value="2"/>
</dbReference>
<evidence type="ECO:0000256" key="1">
    <source>
        <dbReference type="ARBA" id="ARBA00004370"/>
    </source>
</evidence>
<evidence type="ECO:0000256" key="6">
    <source>
        <dbReference type="ARBA" id="ARBA00022741"/>
    </source>
</evidence>
<comment type="subcellular location">
    <subcellularLocation>
        <location evidence="1">Membrane</location>
    </subcellularLocation>
</comment>
<dbReference type="CDD" id="cd20854">
    <property type="entry name" value="C1_DGKtheta_typeV_rpt3"/>
    <property type="match status" value="1"/>
</dbReference>
<evidence type="ECO:0000256" key="11">
    <source>
        <dbReference type="ARBA" id="ARBA00023136"/>
    </source>
</evidence>
<dbReference type="PROSITE" id="PS00479">
    <property type="entry name" value="ZF_DAG_PE_1"/>
    <property type="match status" value="1"/>
</dbReference>
<organism evidence="17 18">
    <name type="scientific">Ridgeia piscesae</name>
    <name type="common">Tubeworm</name>
    <dbReference type="NCBI Taxonomy" id="27915"/>
    <lineage>
        <taxon>Eukaryota</taxon>
        <taxon>Metazoa</taxon>
        <taxon>Spiralia</taxon>
        <taxon>Lophotrochozoa</taxon>
        <taxon>Annelida</taxon>
        <taxon>Polychaeta</taxon>
        <taxon>Sedentaria</taxon>
        <taxon>Canalipalpata</taxon>
        <taxon>Sabellida</taxon>
        <taxon>Siboglinidae</taxon>
        <taxon>Ridgeia</taxon>
    </lineage>
</organism>
<dbReference type="InterPro" id="IPR000159">
    <property type="entry name" value="RA_dom"/>
</dbReference>
<name>A0AAD9KYD6_RIDPI</name>
<keyword evidence="5" id="KW-0677">Repeat</keyword>
<feature type="region of interest" description="Disordered" evidence="13">
    <location>
        <begin position="850"/>
        <end position="870"/>
    </location>
</feature>
<dbReference type="InterPro" id="IPR029071">
    <property type="entry name" value="Ubiquitin-like_domsf"/>
</dbReference>
<evidence type="ECO:0000256" key="10">
    <source>
        <dbReference type="ARBA" id="ARBA00022840"/>
    </source>
</evidence>
<dbReference type="GO" id="GO:0005524">
    <property type="term" value="F:ATP binding"/>
    <property type="evidence" value="ECO:0007669"/>
    <property type="project" value="UniProtKB-KW"/>
</dbReference>
<dbReference type="Gene3D" id="2.60.200.40">
    <property type="match status" value="1"/>
</dbReference>
<comment type="catalytic activity">
    <reaction evidence="12">
        <text>a 1,2-diacyl-sn-glycerol + ATP = a 1,2-diacyl-sn-glycero-3-phosphate + ADP + H(+)</text>
        <dbReference type="Rhea" id="RHEA:10272"/>
        <dbReference type="ChEBI" id="CHEBI:15378"/>
        <dbReference type="ChEBI" id="CHEBI:17815"/>
        <dbReference type="ChEBI" id="CHEBI:30616"/>
        <dbReference type="ChEBI" id="CHEBI:58608"/>
        <dbReference type="ChEBI" id="CHEBI:456216"/>
        <dbReference type="EC" id="2.7.1.107"/>
    </reaction>
</comment>
<evidence type="ECO:0000256" key="9">
    <source>
        <dbReference type="ARBA" id="ARBA00022833"/>
    </source>
</evidence>
<dbReference type="InterPro" id="IPR037607">
    <property type="entry name" value="DGK"/>
</dbReference>
<dbReference type="InterPro" id="IPR046349">
    <property type="entry name" value="C1-like_sf"/>
</dbReference>
<evidence type="ECO:0000259" key="16">
    <source>
        <dbReference type="PROSITE" id="PS50200"/>
    </source>
</evidence>
<dbReference type="Pfam" id="PF00781">
    <property type="entry name" value="DAGK_cat"/>
    <property type="match status" value="1"/>
</dbReference>
<evidence type="ECO:0000256" key="4">
    <source>
        <dbReference type="ARBA" id="ARBA00022723"/>
    </source>
</evidence>
<dbReference type="GO" id="GO:0003676">
    <property type="term" value="F:nucleic acid binding"/>
    <property type="evidence" value="ECO:0007669"/>
    <property type="project" value="InterPro"/>
</dbReference>
<feature type="domain" description="Phorbol-ester/DAG-type" evidence="14">
    <location>
        <begin position="78"/>
        <end position="129"/>
    </location>
</feature>
<dbReference type="SUPFAM" id="SSF111331">
    <property type="entry name" value="NAD kinase/diacylglycerol kinase-like"/>
    <property type="match status" value="1"/>
</dbReference>
<sequence length="870" mass="98669">MYAPLLFQNPVAHCWSEPGHFKRKFCNICRKRLEDSLAMRCEICEYYSHMECMDFIVSDCKECATYVPRSDKSMPIQLHHWREGNLPGNSKCLLCKKTCWSSECLAGMRCEWCGVTAHAYCHLQLPRECSFGCLRQIMLPPGCLTVPRVDVSMETMYGYQKKQGWLLSEEFSSSGDSKTEEEDKRSPKEKEVKDKDKDRDEEIVRIFDGDSAVKKRSYRTVAVPKSAPAQVLLEVALRTFHISDNPKNYYITETTSKEDGTEREIDCNQPIRGQITSRDGKLPSVFLRYSATNQNRGHIRVYPGGLRKTNQEDVADFKNIPVDKDTTADEVLQRVLCKLGDEKADSKNYSLVELCLDKGVSECEISRSEKPWMIIQQSRRESLRRTRMTRFYLKELKDPHGTHIALYVGNLPTGLSQRQYEKILLDIIGKENKWYGFDVIYYEYGSLVLLYSNPDTAIRAYNILNKANFDDKQLLVLLLPNIQPQMIPDYVMPLLVLVNVKSGGQQGMELIHSFRKLLNPHQVYNLMKGGPLPGLYVFRNVPYFKILVCGGDGTVGWALSCLDNVGQDAQCQSPPMAIVPLGTGNDLARVLRWGPGCTGAEEPINLLRDVIDAEEIKLDRWTVIFHPNEKETDEMKLALANDTNAANTNEDTTSIFLMNNYFGIGIDADLCLDFHMAREENPDKFNSRLHNKSVYLKMGLRKMMNRRSCKDLHRSIRIEIDGRPIELPPCEGIVILNILSWASGANPWGQEKEDQFSKPTHYDGMLEIIAVTGVVHLGQIQSGLRGAIRIAQGGHMRIHLLTDLPVQVDGEPWIQPAGQVVVLRSALKATMLKKSKNKIKRRNTEPNIYFPNEASLQPQSPCADGVSGPL</sequence>
<dbReference type="Gene3D" id="3.30.60.20">
    <property type="match status" value="2"/>
</dbReference>
<keyword evidence="7" id="KW-0863">Zinc-finger</keyword>
<evidence type="ECO:0000259" key="15">
    <source>
        <dbReference type="PROSITE" id="PS50146"/>
    </source>
</evidence>
<feature type="region of interest" description="Disordered" evidence="13">
    <location>
        <begin position="172"/>
        <end position="197"/>
    </location>
</feature>
<dbReference type="FunFam" id="2.60.200.40:FF:000004">
    <property type="entry name" value="Diacylglycerol kinase"/>
    <property type="match status" value="1"/>
</dbReference>
<keyword evidence="6 12" id="KW-0547">Nucleotide-binding</keyword>
<evidence type="ECO:0000256" key="13">
    <source>
        <dbReference type="SAM" id="MobiDB-lite"/>
    </source>
</evidence>
<dbReference type="SUPFAM" id="SSF54928">
    <property type="entry name" value="RNA-binding domain, RBD"/>
    <property type="match status" value="1"/>
</dbReference>
<comment type="similarity">
    <text evidence="2 12">Belongs to the eukaryotic diacylglycerol kinase family.</text>
</comment>
<evidence type="ECO:0000256" key="8">
    <source>
        <dbReference type="ARBA" id="ARBA00022777"/>
    </source>
</evidence>
<dbReference type="FunFam" id="3.30.60.20:FF:000002">
    <property type="entry name" value="Diacylglycerol kinase"/>
    <property type="match status" value="1"/>
</dbReference>
<keyword evidence="11" id="KW-0472">Membrane</keyword>
<evidence type="ECO:0000256" key="3">
    <source>
        <dbReference type="ARBA" id="ARBA00022679"/>
    </source>
</evidence>
<evidence type="ECO:0000313" key="17">
    <source>
        <dbReference type="EMBL" id="KAK2179943.1"/>
    </source>
</evidence>
<dbReference type="PANTHER" id="PTHR11255">
    <property type="entry name" value="DIACYLGLYCEROL KINASE"/>
    <property type="match status" value="1"/>
</dbReference>
<dbReference type="PROSITE" id="PS50081">
    <property type="entry name" value="ZF_DAG_PE_2"/>
    <property type="match status" value="2"/>
</dbReference>
<dbReference type="Proteomes" id="UP001209878">
    <property type="component" value="Unassembled WGS sequence"/>
</dbReference>
<dbReference type="InterPro" id="IPR017438">
    <property type="entry name" value="ATP-NAD_kinase_N"/>
</dbReference>
<dbReference type="Gene3D" id="3.10.20.90">
    <property type="entry name" value="Phosphatidylinositol 3-kinase Catalytic Subunit, Chain A, domain 1"/>
    <property type="match status" value="2"/>
</dbReference>
<feature type="compositionally biased region" description="Basic and acidic residues" evidence="13">
    <location>
        <begin position="177"/>
        <end position="197"/>
    </location>
</feature>
<keyword evidence="4" id="KW-0479">Metal-binding</keyword>
<feature type="domain" description="Ras-associating" evidence="16">
    <location>
        <begin position="200"/>
        <end position="266"/>
    </location>
</feature>
<dbReference type="EMBL" id="JAODUO010000465">
    <property type="protein sequence ID" value="KAK2179943.1"/>
    <property type="molecule type" value="Genomic_DNA"/>
</dbReference>
<keyword evidence="3 12" id="KW-0808">Transferase</keyword>
<dbReference type="Pfam" id="PF00130">
    <property type="entry name" value="C1_1"/>
    <property type="match status" value="1"/>
</dbReference>
<dbReference type="PROSITE" id="PS50200">
    <property type="entry name" value="RA"/>
    <property type="match status" value="2"/>
</dbReference>
<protein>
    <recommendedName>
        <fullName evidence="12">Diacylglycerol kinase</fullName>
        <shortName evidence="12">DAG kinase</shortName>
        <ecNumber evidence="12">2.7.1.107</ecNumber>
    </recommendedName>
</protein>
<dbReference type="SUPFAM" id="SSF54236">
    <property type="entry name" value="Ubiquitin-like"/>
    <property type="match status" value="2"/>
</dbReference>
<dbReference type="PROSITE" id="PS50146">
    <property type="entry name" value="DAGK"/>
    <property type="match status" value="1"/>
</dbReference>
<dbReference type="EC" id="2.7.1.107" evidence="12"/>
<dbReference type="InterPro" id="IPR001206">
    <property type="entry name" value="Diacylglycerol_kinase_cat_dom"/>
</dbReference>
<dbReference type="SMART" id="SM00046">
    <property type="entry name" value="DAGKc"/>
    <property type="match status" value="1"/>
</dbReference>